<accession>A0A316DKK1</accession>
<evidence type="ECO:0008006" key="4">
    <source>
        <dbReference type="Google" id="ProtNLM"/>
    </source>
</evidence>
<keyword evidence="1" id="KW-1133">Transmembrane helix</keyword>
<dbReference type="AlphaFoldDB" id="A0A316DKK1"/>
<feature type="transmembrane region" description="Helical" evidence="1">
    <location>
        <begin position="102"/>
        <end position="122"/>
    </location>
</feature>
<evidence type="ECO:0000313" key="3">
    <source>
        <dbReference type="Proteomes" id="UP000245430"/>
    </source>
</evidence>
<sequence>MYPLLYYYNSNFTLVNSWSQLLFFIVTYLLIPTSVFLLLTVIFKRVSGLNKFSKYVLPVLNFIAFVFLIIISTYGFKWKVLAVSIIIAIFLAILLQKHFKKVIVFQLLMTLIVASKLVPDLYSHVTYSSKWMAISDTIENVEFKKKPNVYVIQPDGYASFSELKKNSYNFDNSNFEQFLVDSGFKLYNDFRSNYTTTLSSNSSMFAMKHHYYNSKKSKSNELYNTRKTILGDNPVVSIFKNNNYKTFLLLDISYLLVNRSPILYDYCNIDYSEVPYLDRGFSINKDPLIDLEHVLESNKETNNFFFIERMLPMHITNDFSDSKGIEGERQIYLAQLKRANEWLTKTIQIISEKDRDGIIIIAADHGGFVGMESTQESTIKQTEDGLVTSVFSTALAIKWPENKAPDFDVKLKTNVNLFRTLFSYLAKDISYLDALEEDKSYIVIKEGAPSGIYEVINENGEVVFNKH</sequence>
<feature type="transmembrane region" description="Helical" evidence="1">
    <location>
        <begin position="78"/>
        <end position="95"/>
    </location>
</feature>
<protein>
    <recommendedName>
        <fullName evidence="4">Sulfatase-like protein</fullName>
    </recommendedName>
</protein>
<proteinExistence type="predicted"/>
<organism evidence="2 3">
    <name type="scientific">Xanthomarina spongicola</name>
    <dbReference type="NCBI Taxonomy" id="570520"/>
    <lineage>
        <taxon>Bacteria</taxon>
        <taxon>Pseudomonadati</taxon>
        <taxon>Bacteroidota</taxon>
        <taxon>Flavobacteriia</taxon>
        <taxon>Flavobacteriales</taxon>
        <taxon>Flavobacteriaceae</taxon>
        <taxon>Xanthomarina</taxon>
    </lineage>
</organism>
<keyword evidence="3" id="KW-1185">Reference proteome</keyword>
<reference evidence="2 3" key="1">
    <citation type="submission" date="2018-05" db="EMBL/GenBank/DDBJ databases">
        <title>Genomic Encyclopedia of Archaeal and Bacterial Type Strains, Phase II (KMG-II): from individual species to whole genera.</title>
        <authorList>
            <person name="Goeker M."/>
        </authorList>
    </citation>
    <scope>NUCLEOTIDE SEQUENCE [LARGE SCALE GENOMIC DNA]</scope>
    <source>
        <strain evidence="2 3">DSM 22637</strain>
    </source>
</reference>
<evidence type="ECO:0000256" key="1">
    <source>
        <dbReference type="SAM" id="Phobius"/>
    </source>
</evidence>
<dbReference type="Proteomes" id="UP000245430">
    <property type="component" value="Unassembled WGS sequence"/>
</dbReference>
<feature type="transmembrane region" description="Helical" evidence="1">
    <location>
        <begin position="20"/>
        <end position="43"/>
    </location>
</feature>
<dbReference type="SUPFAM" id="SSF53649">
    <property type="entry name" value="Alkaline phosphatase-like"/>
    <property type="match status" value="1"/>
</dbReference>
<name>A0A316DKK1_9FLAO</name>
<dbReference type="EMBL" id="QGGP01000005">
    <property type="protein sequence ID" value="PWK18216.1"/>
    <property type="molecule type" value="Genomic_DNA"/>
</dbReference>
<gene>
    <name evidence="2" type="ORF">LX78_02125</name>
</gene>
<keyword evidence="1" id="KW-0472">Membrane</keyword>
<dbReference type="InterPro" id="IPR017850">
    <property type="entry name" value="Alkaline_phosphatase_core_sf"/>
</dbReference>
<comment type="caution">
    <text evidence="2">The sequence shown here is derived from an EMBL/GenBank/DDBJ whole genome shotgun (WGS) entry which is preliminary data.</text>
</comment>
<feature type="transmembrane region" description="Helical" evidence="1">
    <location>
        <begin position="55"/>
        <end position="72"/>
    </location>
</feature>
<dbReference type="Gene3D" id="3.40.720.10">
    <property type="entry name" value="Alkaline Phosphatase, subunit A"/>
    <property type="match status" value="1"/>
</dbReference>
<keyword evidence="1" id="KW-0812">Transmembrane</keyword>
<evidence type="ECO:0000313" key="2">
    <source>
        <dbReference type="EMBL" id="PWK18216.1"/>
    </source>
</evidence>